<accession>A0ABU9GUG1</accession>
<comment type="caution">
    <text evidence="1">The sequence shown here is derived from an EMBL/GenBank/DDBJ whole genome shotgun (WGS) entry which is preliminary data.</text>
</comment>
<sequence length="46" mass="5269">MNKPFKQIWRVVLLNLLVIFTAVQAPKIIDYFNQPQQALDGIAELA</sequence>
<gene>
    <name evidence="1" type="ORF">V6256_15435</name>
</gene>
<name>A0ABU9GUG1_9GAMM</name>
<reference evidence="1 2" key="1">
    <citation type="submission" date="2024-02" db="EMBL/GenBank/DDBJ databases">
        <title>Bacteria isolated from the canopy kelp, Nereocystis luetkeana.</title>
        <authorList>
            <person name="Pfister C.A."/>
            <person name="Younker I.T."/>
            <person name="Light S.H."/>
        </authorList>
    </citation>
    <scope>NUCLEOTIDE SEQUENCE [LARGE SCALE GENOMIC DNA]</scope>
    <source>
        <strain evidence="1 2">TI.1.05</strain>
    </source>
</reference>
<evidence type="ECO:0000313" key="2">
    <source>
        <dbReference type="Proteomes" id="UP001369082"/>
    </source>
</evidence>
<dbReference type="RefSeq" id="WP_341599131.1">
    <property type="nucleotide sequence ID" value="NZ_JBAKAZ010000236.1"/>
</dbReference>
<dbReference type="EMBL" id="JBAKAZ010000236">
    <property type="protein sequence ID" value="MEL0630970.1"/>
    <property type="molecule type" value="Genomic_DNA"/>
</dbReference>
<keyword evidence="2" id="KW-1185">Reference proteome</keyword>
<proteinExistence type="predicted"/>
<dbReference type="Proteomes" id="UP001369082">
    <property type="component" value="Unassembled WGS sequence"/>
</dbReference>
<protein>
    <submittedName>
        <fullName evidence="1">Uncharacterized protein</fullName>
    </submittedName>
</protein>
<evidence type="ECO:0000313" key="1">
    <source>
        <dbReference type="EMBL" id="MEL0630970.1"/>
    </source>
</evidence>
<organism evidence="1 2">
    <name type="scientific">Psychromonas aquatilis</name>
    <dbReference type="NCBI Taxonomy" id="2005072"/>
    <lineage>
        <taxon>Bacteria</taxon>
        <taxon>Pseudomonadati</taxon>
        <taxon>Pseudomonadota</taxon>
        <taxon>Gammaproteobacteria</taxon>
        <taxon>Alteromonadales</taxon>
        <taxon>Psychromonadaceae</taxon>
        <taxon>Psychromonas</taxon>
    </lineage>
</organism>